<evidence type="ECO:0000313" key="4">
    <source>
        <dbReference type="Proteomes" id="UP001215598"/>
    </source>
</evidence>
<dbReference type="Pfam" id="PF00753">
    <property type="entry name" value="Lactamase_B"/>
    <property type="match status" value="1"/>
</dbReference>
<reference evidence="3" key="1">
    <citation type="submission" date="2023-03" db="EMBL/GenBank/DDBJ databases">
        <title>Massive genome expansion in bonnet fungi (Mycena s.s.) driven by repeated elements and novel gene families across ecological guilds.</title>
        <authorList>
            <consortium name="Lawrence Berkeley National Laboratory"/>
            <person name="Harder C.B."/>
            <person name="Miyauchi S."/>
            <person name="Viragh M."/>
            <person name="Kuo A."/>
            <person name="Thoen E."/>
            <person name="Andreopoulos B."/>
            <person name="Lu D."/>
            <person name="Skrede I."/>
            <person name="Drula E."/>
            <person name="Henrissat B."/>
            <person name="Morin E."/>
            <person name="Kohler A."/>
            <person name="Barry K."/>
            <person name="LaButti K."/>
            <person name="Morin E."/>
            <person name="Salamov A."/>
            <person name="Lipzen A."/>
            <person name="Mereny Z."/>
            <person name="Hegedus B."/>
            <person name="Baldrian P."/>
            <person name="Stursova M."/>
            <person name="Weitz H."/>
            <person name="Taylor A."/>
            <person name="Grigoriev I.V."/>
            <person name="Nagy L.G."/>
            <person name="Martin F."/>
            <person name="Kauserud H."/>
        </authorList>
    </citation>
    <scope>NUCLEOTIDE SEQUENCE</scope>
    <source>
        <strain evidence="3">CBHHK182m</strain>
    </source>
</reference>
<feature type="domain" description="Metallo-beta-lactamase" evidence="2">
    <location>
        <begin position="66"/>
        <end position="237"/>
    </location>
</feature>
<dbReference type="EMBL" id="JARKIB010000353">
    <property type="protein sequence ID" value="KAJ7712979.1"/>
    <property type="molecule type" value="Genomic_DNA"/>
</dbReference>
<sequence length="350" mass="37824">MQLLSLAVLVSLISSTISCGGHGHIQARNAPQFDLLPASAAGDPLNSDGYFTQLLGNGTYMITDGIFNCMFLVSTEGVIVVDVPASTGHRLFLAIGNVTHQPITHLVYSHMHADHIGGASLVTARYPRAIIIAHSATQAYLTKLADSNRPVPQVTFDTSYTLRVGNQTLELDYKGAAHIDGNLFMFAPAPKALMVVDIVFPAWIPYSELGQAQDLYEYIRAHDLILEYDFDYYLGGHVGRAGNRTDVLVNKEYVGDLVTNCLAAINLTTTNDPVLGEAALLGPVMASNPGNSWALSRVWTDATTAWCANKTNEKWEHRLAAADVYQNDNAGLVIRSLTVDYGVLGPFGVS</sequence>
<dbReference type="SUPFAM" id="SSF56281">
    <property type="entry name" value="Metallo-hydrolase/oxidoreductase"/>
    <property type="match status" value="1"/>
</dbReference>
<evidence type="ECO:0000259" key="2">
    <source>
        <dbReference type="SMART" id="SM00849"/>
    </source>
</evidence>
<evidence type="ECO:0000256" key="1">
    <source>
        <dbReference type="SAM" id="SignalP"/>
    </source>
</evidence>
<protein>
    <submittedName>
        <fullName evidence="3">Beta-lactamase-like protein</fullName>
    </submittedName>
</protein>
<name>A0AAD7H5M8_9AGAR</name>
<feature type="non-terminal residue" evidence="3">
    <location>
        <position position="1"/>
    </location>
</feature>
<accession>A0AAD7H5M8</accession>
<dbReference type="SMART" id="SM00849">
    <property type="entry name" value="Lactamase_B"/>
    <property type="match status" value="1"/>
</dbReference>
<dbReference type="PANTHER" id="PTHR42951">
    <property type="entry name" value="METALLO-BETA-LACTAMASE DOMAIN-CONTAINING"/>
    <property type="match status" value="1"/>
</dbReference>
<keyword evidence="1" id="KW-0732">Signal</keyword>
<dbReference type="PANTHER" id="PTHR42951:SF22">
    <property type="entry name" value="METALLO BETA-LACTAMASE SUPERFAMILY LIPOPROTEIN"/>
    <property type="match status" value="1"/>
</dbReference>
<proteinExistence type="predicted"/>
<evidence type="ECO:0000313" key="3">
    <source>
        <dbReference type="EMBL" id="KAJ7712979.1"/>
    </source>
</evidence>
<dbReference type="InterPro" id="IPR036866">
    <property type="entry name" value="RibonucZ/Hydroxyglut_hydro"/>
</dbReference>
<feature type="signal peptide" evidence="1">
    <location>
        <begin position="1"/>
        <end position="18"/>
    </location>
</feature>
<dbReference type="Proteomes" id="UP001215598">
    <property type="component" value="Unassembled WGS sequence"/>
</dbReference>
<dbReference type="InterPro" id="IPR001279">
    <property type="entry name" value="Metallo-B-lactamas"/>
</dbReference>
<dbReference type="InterPro" id="IPR050855">
    <property type="entry name" value="NDM-1-like"/>
</dbReference>
<comment type="caution">
    <text evidence="3">The sequence shown here is derived from an EMBL/GenBank/DDBJ whole genome shotgun (WGS) entry which is preliminary data.</text>
</comment>
<feature type="chain" id="PRO_5042240924" evidence="1">
    <location>
        <begin position="19"/>
        <end position="350"/>
    </location>
</feature>
<gene>
    <name evidence="3" type="ORF">B0H16DRAFT_1678736</name>
</gene>
<keyword evidence="4" id="KW-1185">Reference proteome</keyword>
<organism evidence="3 4">
    <name type="scientific">Mycena metata</name>
    <dbReference type="NCBI Taxonomy" id="1033252"/>
    <lineage>
        <taxon>Eukaryota</taxon>
        <taxon>Fungi</taxon>
        <taxon>Dikarya</taxon>
        <taxon>Basidiomycota</taxon>
        <taxon>Agaricomycotina</taxon>
        <taxon>Agaricomycetes</taxon>
        <taxon>Agaricomycetidae</taxon>
        <taxon>Agaricales</taxon>
        <taxon>Marasmiineae</taxon>
        <taxon>Mycenaceae</taxon>
        <taxon>Mycena</taxon>
    </lineage>
</organism>
<dbReference type="Gene3D" id="3.60.15.10">
    <property type="entry name" value="Ribonuclease Z/Hydroxyacylglutathione hydrolase-like"/>
    <property type="match status" value="1"/>
</dbReference>
<dbReference type="AlphaFoldDB" id="A0AAD7H5M8"/>
<dbReference type="CDD" id="cd16276">
    <property type="entry name" value="metallo-hydrolase-like_MBL-fold"/>
    <property type="match status" value="1"/>
</dbReference>